<dbReference type="Proteomes" id="UP000676336">
    <property type="component" value="Unassembled WGS sequence"/>
</dbReference>
<accession>A0A8S3IR85</accession>
<dbReference type="AlphaFoldDB" id="A0A8S3IR85"/>
<sequence>MHTKNDRVGEFVGHVAKLKRRASNFQVDVQRYVSATLDKNKYVINVTWGGVDKIEFRKGSNKNISLMLPNSE</sequence>
<dbReference type="EMBL" id="CAJOBI010333069">
    <property type="protein sequence ID" value="CAF5201646.1"/>
    <property type="molecule type" value="Genomic_DNA"/>
</dbReference>
<name>A0A8S3IR85_9BILA</name>
<organism evidence="1 2">
    <name type="scientific">Rotaria magnacalcarata</name>
    <dbReference type="NCBI Taxonomy" id="392030"/>
    <lineage>
        <taxon>Eukaryota</taxon>
        <taxon>Metazoa</taxon>
        <taxon>Spiralia</taxon>
        <taxon>Gnathifera</taxon>
        <taxon>Rotifera</taxon>
        <taxon>Eurotatoria</taxon>
        <taxon>Bdelloidea</taxon>
        <taxon>Philodinida</taxon>
        <taxon>Philodinidae</taxon>
        <taxon>Rotaria</taxon>
    </lineage>
</organism>
<proteinExistence type="predicted"/>
<comment type="caution">
    <text evidence="1">The sequence shown here is derived from an EMBL/GenBank/DDBJ whole genome shotgun (WGS) entry which is preliminary data.</text>
</comment>
<protein>
    <submittedName>
        <fullName evidence="1">Uncharacterized protein</fullName>
    </submittedName>
</protein>
<evidence type="ECO:0000313" key="2">
    <source>
        <dbReference type="Proteomes" id="UP000676336"/>
    </source>
</evidence>
<evidence type="ECO:0000313" key="1">
    <source>
        <dbReference type="EMBL" id="CAF5201646.1"/>
    </source>
</evidence>
<reference evidence="1" key="1">
    <citation type="submission" date="2021-02" db="EMBL/GenBank/DDBJ databases">
        <authorList>
            <person name="Nowell W R."/>
        </authorList>
    </citation>
    <scope>NUCLEOTIDE SEQUENCE</scope>
</reference>
<gene>
    <name evidence="1" type="ORF">SMN809_LOCUS75684</name>
</gene>